<dbReference type="InterPro" id="IPR012348">
    <property type="entry name" value="RNR-like"/>
</dbReference>
<dbReference type="AlphaFoldDB" id="A0A0F8ZMJ2"/>
<reference evidence="2" key="1">
    <citation type="journal article" date="2015" name="Nature">
        <title>Complex archaea that bridge the gap between prokaryotes and eukaryotes.</title>
        <authorList>
            <person name="Spang A."/>
            <person name="Saw J.H."/>
            <person name="Jorgensen S.L."/>
            <person name="Zaremba-Niedzwiedzka K."/>
            <person name="Martijn J."/>
            <person name="Lind A.E."/>
            <person name="van Eijk R."/>
            <person name="Schleper C."/>
            <person name="Guy L."/>
            <person name="Ettema T.J."/>
        </authorList>
    </citation>
    <scope>NUCLEOTIDE SEQUENCE</scope>
</reference>
<dbReference type="Pfam" id="PF04945">
    <property type="entry name" value="YHS"/>
    <property type="match status" value="1"/>
</dbReference>
<sequence>MKTEICPTCGCSLVRLRIKKEHSVSNNHKDKELGFCCQGCLDIFKTDPEKYLQEISNLVVCPVCLKEKPIEWTSTLEHDGTTYHFCRCPHCMEQFKKKPEYFINRLEGVEA</sequence>
<evidence type="ECO:0000313" key="2">
    <source>
        <dbReference type="EMBL" id="KKK95037.1"/>
    </source>
</evidence>
<proteinExistence type="predicted"/>
<feature type="domain" description="TRASH" evidence="1">
    <location>
        <begin position="61"/>
        <end position="99"/>
    </location>
</feature>
<dbReference type="GO" id="GO:0016491">
    <property type="term" value="F:oxidoreductase activity"/>
    <property type="evidence" value="ECO:0007669"/>
    <property type="project" value="InterPro"/>
</dbReference>
<gene>
    <name evidence="2" type="ORF">LCGC14_2676810</name>
</gene>
<dbReference type="Gene3D" id="1.10.620.20">
    <property type="entry name" value="Ribonucleotide Reductase, subunit A"/>
    <property type="match status" value="1"/>
</dbReference>
<dbReference type="InterPro" id="IPR007029">
    <property type="entry name" value="YHS_dom"/>
</dbReference>
<dbReference type="EMBL" id="LAZR01047086">
    <property type="protein sequence ID" value="KKK95037.1"/>
    <property type="molecule type" value="Genomic_DNA"/>
</dbReference>
<feature type="domain" description="TRASH" evidence="1">
    <location>
        <begin position="6"/>
        <end position="48"/>
    </location>
</feature>
<name>A0A0F8ZMJ2_9ZZZZ</name>
<accession>A0A0F8ZMJ2</accession>
<dbReference type="SMART" id="SM00746">
    <property type="entry name" value="TRASH"/>
    <property type="match status" value="2"/>
</dbReference>
<organism evidence="2">
    <name type="scientific">marine sediment metagenome</name>
    <dbReference type="NCBI Taxonomy" id="412755"/>
    <lineage>
        <taxon>unclassified sequences</taxon>
        <taxon>metagenomes</taxon>
        <taxon>ecological metagenomes</taxon>
    </lineage>
</organism>
<comment type="caution">
    <text evidence="2">The sequence shown here is derived from an EMBL/GenBank/DDBJ whole genome shotgun (WGS) entry which is preliminary data.</text>
</comment>
<evidence type="ECO:0000259" key="1">
    <source>
        <dbReference type="SMART" id="SM00746"/>
    </source>
</evidence>
<protein>
    <recommendedName>
        <fullName evidence="1">TRASH domain-containing protein</fullName>
    </recommendedName>
</protein>
<dbReference type="InterPro" id="IPR011017">
    <property type="entry name" value="TRASH_dom"/>
</dbReference>